<dbReference type="Pfam" id="PF00431">
    <property type="entry name" value="CUB"/>
    <property type="match status" value="1"/>
</dbReference>
<evidence type="ECO:0000256" key="8">
    <source>
        <dbReference type="ARBA" id="ARBA00022737"/>
    </source>
</evidence>
<dbReference type="Gene3D" id="2.60.120.830">
    <property type="match status" value="1"/>
</dbReference>
<keyword evidence="11" id="KW-0482">Metalloprotease</keyword>
<dbReference type="GO" id="GO:0046872">
    <property type="term" value="F:metal ion binding"/>
    <property type="evidence" value="ECO:0007669"/>
    <property type="project" value="UniProtKB-KW"/>
</dbReference>
<evidence type="ECO:0000256" key="15">
    <source>
        <dbReference type="PIRSR" id="PIRSR613273-1"/>
    </source>
</evidence>
<dbReference type="InterPro" id="IPR000884">
    <property type="entry name" value="TSP1_rpt"/>
</dbReference>
<evidence type="ECO:0000256" key="10">
    <source>
        <dbReference type="ARBA" id="ARBA00022833"/>
    </source>
</evidence>
<evidence type="ECO:0000259" key="20">
    <source>
        <dbReference type="PROSITE" id="PS01180"/>
    </source>
</evidence>
<dbReference type="Proteomes" id="UP001152320">
    <property type="component" value="Chromosome 23"/>
</dbReference>
<feature type="binding site" evidence="16">
    <location>
        <position position="329"/>
    </location>
    <ligand>
        <name>Ca(2+)</name>
        <dbReference type="ChEBI" id="CHEBI:29108"/>
        <label>1</label>
    </ligand>
</feature>
<dbReference type="SUPFAM" id="SSF82895">
    <property type="entry name" value="TSP-1 type 1 repeat"/>
    <property type="match status" value="11"/>
</dbReference>
<dbReference type="FunFam" id="2.60.120.290:FF:000005">
    <property type="entry name" value="Procollagen C-endopeptidase enhancer 1"/>
    <property type="match status" value="1"/>
</dbReference>
<dbReference type="SMART" id="SM00042">
    <property type="entry name" value="CUB"/>
    <property type="match status" value="1"/>
</dbReference>
<dbReference type="InterPro" id="IPR013273">
    <property type="entry name" value="ADAMTS/ADAMTS-like"/>
</dbReference>
<comment type="caution">
    <text evidence="18">Lacks conserved residue(s) required for the propagation of feature annotation.</text>
</comment>
<dbReference type="GO" id="GO:0004222">
    <property type="term" value="F:metalloendopeptidase activity"/>
    <property type="evidence" value="ECO:0007669"/>
    <property type="project" value="InterPro"/>
</dbReference>
<keyword evidence="3" id="KW-0272">Extracellular matrix</keyword>
<feature type="binding site" evidence="16">
    <location>
        <position position="329"/>
    </location>
    <ligand>
        <name>Ca(2+)</name>
        <dbReference type="ChEBI" id="CHEBI:29108"/>
        <label>2</label>
    </ligand>
</feature>
<feature type="chain" id="PRO_5040136506" evidence="19">
    <location>
        <begin position="22"/>
        <end position="1632"/>
    </location>
</feature>
<comment type="subcellular location">
    <subcellularLocation>
        <location evidence="1">Secreted</location>
        <location evidence="1">Extracellular space</location>
        <location evidence="1">Extracellular matrix</location>
    </subcellularLocation>
</comment>
<dbReference type="Gene3D" id="2.60.120.290">
    <property type="entry name" value="Spermadhesin, CUB domain"/>
    <property type="match status" value="1"/>
</dbReference>
<feature type="domain" description="Peptidase M12B" evidence="21">
    <location>
        <begin position="239"/>
        <end position="450"/>
    </location>
</feature>
<dbReference type="InterPro" id="IPR002870">
    <property type="entry name" value="Peptidase_M12B_N"/>
</dbReference>
<feature type="domain" description="CUB" evidence="20">
    <location>
        <begin position="1522"/>
        <end position="1632"/>
    </location>
</feature>
<organism evidence="22 23">
    <name type="scientific">Holothuria leucospilota</name>
    <name type="common">Black long sea cucumber</name>
    <name type="synonym">Mertensiothuria leucospilota</name>
    <dbReference type="NCBI Taxonomy" id="206669"/>
    <lineage>
        <taxon>Eukaryota</taxon>
        <taxon>Metazoa</taxon>
        <taxon>Echinodermata</taxon>
        <taxon>Eleutherozoa</taxon>
        <taxon>Echinozoa</taxon>
        <taxon>Holothuroidea</taxon>
        <taxon>Aspidochirotacea</taxon>
        <taxon>Aspidochirotida</taxon>
        <taxon>Holothuriidae</taxon>
        <taxon>Holothuria</taxon>
    </lineage>
</organism>
<feature type="disulfide bond" evidence="17">
    <location>
        <begin position="552"/>
        <end position="590"/>
    </location>
</feature>
<evidence type="ECO:0000256" key="1">
    <source>
        <dbReference type="ARBA" id="ARBA00004498"/>
    </source>
</evidence>
<dbReference type="Gene3D" id="3.40.390.10">
    <property type="entry name" value="Collagenase (Catalytic Domain)"/>
    <property type="match status" value="1"/>
</dbReference>
<dbReference type="PRINTS" id="PR01857">
    <property type="entry name" value="ADAMTSFAMILY"/>
</dbReference>
<gene>
    <name evidence="22" type="ORF">HOLleu_41363</name>
</gene>
<evidence type="ECO:0000256" key="18">
    <source>
        <dbReference type="PROSITE-ProRule" id="PRU00276"/>
    </source>
</evidence>
<keyword evidence="2" id="KW-0964">Secreted</keyword>
<keyword evidence="8" id="KW-0677">Repeat</keyword>
<dbReference type="GO" id="GO:0006508">
    <property type="term" value="P:proteolysis"/>
    <property type="evidence" value="ECO:0007669"/>
    <property type="project" value="UniProtKB-KW"/>
</dbReference>
<evidence type="ECO:0000256" key="7">
    <source>
        <dbReference type="ARBA" id="ARBA00022729"/>
    </source>
</evidence>
<feature type="binding site" evidence="16">
    <location>
        <position position="242"/>
    </location>
    <ligand>
        <name>Ca(2+)</name>
        <dbReference type="ChEBI" id="CHEBI:29108"/>
        <label>2</label>
    </ligand>
</feature>
<protein>
    <submittedName>
        <fullName evidence="22">A disintegrin and metalloproteinase with thrombospondin motifs 20</fullName>
    </submittedName>
</protein>
<dbReference type="Gene3D" id="3.40.1620.60">
    <property type="match status" value="1"/>
</dbReference>
<evidence type="ECO:0000256" key="12">
    <source>
        <dbReference type="ARBA" id="ARBA00023145"/>
    </source>
</evidence>
<evidence type="ECO:0000256" key="17">
    <source>
        <dbReference type="PIRSR" id="PIRSR613273-3"/>
    </source>
</evidence>
<comment type="cofactor">
    <cofactor evidence="16">
        <name>Zn(2+)</name>
        <dbReference type="ChEBI" id="CHEBI:29105"/>
    </cofactor>
    <text evidence="16">Binds 1 zinc ion per subunit.</text>
</comment>
<feature type="signal peptide" evidence="19">
    <location>
        <begin position="1"/>
        <end position="21"/>
    </location>
</feature>
<dbReference type="InterPro" id="IPR041645">
    <property type="entry name" value="ADAMTS_CR_2"/>
</dbReference>
<proteinExistence type="predicted"/>
<dbReference type="PANTHER" id="PTHR13723:SF311">
    <property type="entry name" value="ADAM CYSTEINE-RICH DOMAIN-CONTAINING PROTEIN"/>
    <property type="match status" value="1"/>
</dbReference>
<dbReference type="PROSITE" id="PS50215">
    <property type="entry name" value="ADAM_MEPRO"/>
    <property type="match status" value="1"/>
</dbReference>
<dbReference type="InterPro" id="IPR006586">
    <property type="entry name" value="ADAM_Cys-rich"/>
</dbReference>
<feature type="binding site" evidence="16">
    <location>
        <position position="448"/>
    </location>
    <ligand>
        <name>Ca(2+)</name>
        <dbReference type="ChEBI" id="CHEBI:29108"/>
        <label>2</label>
    </ligand>
</feature>
<dbReference type="SUPFAM" id="SSF55486">
    <property type="entry name" value="Metalloproteases ('zincins'), catalytic domain"/>
    <property type="match status" value="1"/>
</dbReference>
<evidence type="ECO:0000256" key="4">
    <source>
        <dbReference type="ARBA" id="ARBA00022670"/>
    </source>
</evidence>
<keyword evidence="9" id="KW-0378">Hydrolase</keyword>
<evidence type="ECO:0000259" key="21">
    <source>
        <dbReference type="PROSITE" id="PS50215"/>
    </source>
</evidence>
<dbReference type="SUPFAM" id="SSF49854">
    <property type="entry name" value="Spermadhesin, CUB domain"/>
    <property type="match status" value="1"/>
</dbReference>
<dbReference type="PANTHER" id="PTHR13723">
    <property type="entry name" value="ADAMTS A DISINTEGRIN AND METALLOPROTEASE WITH THROMBOSPONDIN MOTIFS PROTEASE"/>
    <property type="match status" value="1"/>
</dbReference>
<keyword evidence="14" id="KW-0325">Glycoprotein</keyword>
<evidence type="ECO:0000256" key="5">
    <source>
        <dbReference type="ARBA" id="ARBA00022685"/>
    </source>
</evidence>
<dbReference type="InterPro" id="IPR050439">
    <property type="entry name" value="ADAMTS_ADAMTS-like"/>
</dbReference>
<evidence type="ECO:0000256" key="9">
    <source>
        <dbReference type="ARBA" id="ARBA00022801"/>
    </source>
</evidence>
<dbReference type="FunFam" id="2.20.100.10:FF:000001">
    <property type="entry name" value="semaphorin-5A isoform X1"/>
    <property type="match status" value="1"/>
</dbReference>
<dbReference type="OrthoDB" id="9942326at2759"/>
<dbReference type="PROSITE" id="PS50092">
    <property type="entry name" value="TSP1"/>
    <property type="match status" value="11"/>
</dbReference>
<dbReference type="Pfam" id="PF00090">
    <property type="entry name" value="TSP_1"/>
    <property type="match status" value="1"/>
</dbReference>
<dbReference type="Pfam" id="PF01562">
    <property type="entry name" value="Pep_M12B_propep"/>
    <property type="match status" value="1"/>
</dbReference>
<evidence type="ECO:0000256" key="16">
    <source>
        <dbReference type="PIRSR" id="PIRSR613273-2"/>
    </source>
</evidence>
<evidence type="ECO:0000313" key="22">
    <source>
        <dbReference type="EMBL" id="KAJ8019684.1"/>
    </source>
</evidence>
<dbReference type="Pfam" id="PF19236">
    <property type="entry name" value="ADAMTS_CR_3"/>
    <property type="match status" value="1"/>
</dbReference>
<keyword evidence="16" id="KW-0106">Calcium</keyword>
<dbReference type="InterPro" id="IPR024079">
    <property type="entry name" value="MetalloPept_cat_dom_sf"/>
</dbReference>
<dbReference type="InterPro" id="IPR035914">
    <property type="entry name" value="Sperma_CUB_dom_sf"/>
</dbReference>
<evidence type="ECO:0000313" key="23">
    <source>
        <dbReference type="Proteomes" id="UP001152320"/>
    </source>
</evidence>
<feature type="binding site" evidence="16 18">
    <location>
        <position position="394"/>
    </location>
    <ligand>
        <name>Zn(2+)</name>
        <dbReference type="ChEBI" id="CHEBI:29105"/>
        <note>catalytic</note>
    </ligand>
</feature>
<dbReference type="InterPro" id="IPR001590">
    <property type="entry name" value="Peptidase_M12B"/>
</dbReference>
<feature type="disulfide bond" evidence="17">
    <location>
        <begin position="368"/>
        <end position="445"/>
    </location>
</feature>
<keyword evidence="6 16" id="KW-0479">Metal-binding</keyword>
<feature type="disulfide bond" evidence="17">
    <location>
        <begin position="563"/>
        <end position="575"/>
    </location>
</feature>
<feature type="binding site" evidence="16">
    <location>
        <position position="445"/>
    </location>
    <ligand>
        <name>Ca(2+)</name>
        <dbReference type="ChEBI" id="CHEBI:29108"/>
        <label>1</label>
    </ligand>
</feature>
<feature type="binding site" evidence="16">
    <location>
        <position position="448"/>
    </location>
    <ligand>
        <name>Ca(2+)</name>
        <dbReference type="ChEBI" id="CHEBI:29108"/>
        <label>1</label>
    </ligand>
</feature>
<feature type="disulfide bond" evidence="17">
    <location>
        <begin position="513"/>
        <end position="524"/>
    </location>
</feature>
<feature type="disulfide bond" evidence="17">
    <location>
        <begin position="406"/>
        <end position="429"/>
    </location>
</feature>
<feature type="binding site" evidence="16">
    <location>
        <position position="242"/>
    </location>
    <ligand>
        <name>Ca(2+)</name>
        <dbReference type="ChEBI" id="CHEBI:29108"/>
        <label>1</label>
    </ligand>
</feature>
<evidence type="ECO:0000256" key="11">
    <source>
        <dbReference type="ARBA" id="ARBA00023049"/>
    </source>
</evidence>
<evidence type="ECO:0000256" key="6">
    <source>
        <dbReference type="ARBA" id="ARBA00022723"/>
    </source>
</evidence>
<evidence type="ECO:0000256" key="3">
    <source>
        <dbReference type="ARBA" id="ARBA00022530"/>
    </source>
</evidence>
<dbReference type="Gene3D" id="2.20.100.10">
    <property type="entry name" value="Thrombospondin type-1 (TSP1) repeat"/>
    <property type="match status" value="11"/>
</dbReference>
<evidence type="ECO:0000256" key="19">
    <source>
        <dbReference type="SAM" id="SignalP"/>
    </source>
</evidence>
<sequence length="1632" mass="180760">MKNLQPIVVLCVSLGYLLAHARHIPNDAVLSREELQEYSRDGSAIQEFDIISPQYISNGVFKRSTESIQAHHPSIQEVQYNAFDSTFRLKLKHNDWLVRQGLQVEILKADGTIERKPLGTTNCHYFGTVSGQESSAAAISLCNGMHGMISHNNTDYVIQPLKNHHAHKIRSRRDVDEPHIIYKRSVTAPTDNDEDYEEKHHPFCSYEAPVGYHPTLMPYINRRPGPKAISQQLPHVGQKYLELFVVADKDMADFHGDNTEDYVFALMNVVSRRYADPSLDITLRIHIVKFMIFESDSPTLHSSTFDVSGSASTLDDFCAWQAEINPFHDSHPEHWDNAILLTRKNLYTDFGSGRDYSLLGKAYLSSTCRRGLQCSFNQDDGLGSSLVIAHETGHTLGLSHDDDYGCMSGLHIMSSWRPAGTDSFTWSTCSRENIRTFLGGPVSTCLDDVPSNSPLPVDELVGATYDLDEQCALALGPGASTCQRSIINCGYLRCRNSTGCFSLGVGVMDGTACGNGQWCMSGSCVVKEPLPDAVDGGWSDWGLEYGECSRTCGGGVRMRRRYCNNPTPRYGGRSCVGSAEQYEACNLTPCETSQDDFRDEQCADTNDILFNGHNYTWRAFITGQTGNDLCTKKCLSNNNFWANRPPYEYVDGTRCWHGDNSDSNSLKLCVSGKCQQFGCDGVQGSGAVFDVCRRCNGDGSSCELITGQYDGGRYRRHTKFLHLPVGATSVEINNTNLAYTHMALSTDTETVFEGYLFTPPSAGRYTAGSNIIQYSTDFRSFREKITIEGPLSIPMTVEVYLLYDPRAIYGVNVRPKISYDYYVPLDQPVYEWQAGQYGECSVTCGEGEKTRRLRCVLMENNRPTEVGLNNCDQDSRPPSTELCDEGPCPAPAEWVKGAWSECDVECGEGYETRVVHCQRGGQLLPPGECSGDAPRDRRRCNAGECLPPPSWFTGSWSECDVTCENGQQTRKVQCRRGDRVTPGECDVSNKPTPVRSCDAGPCPNWVAGQWGECDVPCGIGIQRRAVECRTNRVVTEGVCDNTVRPPVSRECDAGDCLAPAEWVTGEWTECNVDCGFGTKYRSVTCQRGGEDVAKGECDQSSKPRSKAPCQLDPCELPAKWITGPWRPCDAPCGIGTESRFVGCLQGKVEVASELCDPGRRPNDERPCVGKPCVPEWETGPWSECSVSCGEGTQTREIRCERRGNEVTKKNCDQNLKPHKSRTCNQGPCRIDAEWTVGDWSECSQTCGEGTRERSVECQRGNDLAPNDCNQNGRPVAVEECFVVECPPPARWTVSSWSTCSASCGGGTQTRDVRCMREVEQVDDTECLEDDLPKTQRGCNIDPCPTLAPAVWVTGDWSQCNADCGRGTQTRSVSCQREGIEVEGACATDTRPEEERTCESGPCDRLENEGVNPENEICNQLLTGPAGSYSQSHPTGEFGCTTTLVAPFGKSFSLRINSIINCTIGEYLKIKEGTRKINLCGHKNDYVLDYNDNVISISLKTVSGNSGYALSYERKDGTPANRCDRLFLSPSGTIKSPSYPMRYPSRADCRYRIVTEPGNQIRVAFSRFSLQGHYPTCRYDKLEITDIVSGNRHKYCGTRNQLSLVSTGNDILMRFRTDSRNNFSGFRATYGFV</sequence>
<dbReference type="InterPro" id="IPR036383">
    <property type="entry name" value="TSP1_rpt_sf"/>
</dbReference>
<dbReference type="SMART" id="SM00608">
    <property type="entry name" value="ACR"/>
    <property type="match status" value="1"/>
</dbReference>
<keyword evidence="7 19" id="KW-0732">Signal</keyword>
<keyword evidence="10 16" id="KW-0862">Zinc</keyword>
<dbReference type="CDD" id="cd00041">
    <property type="entry name" value="CUB"/>
    <property type="match status" value="1"/>
</dbReference>
<feature type="binding site" evidence="16 18">
    <location>
        <position position="390"/>
    </location>
    <ligand>
        <name>Zn(2+)</name>
        <dbReference type="ChEBI" id="CHEBI:29105"/>
        <note>catalytic</note>
    </ligand>
</feature>
<dbReference type="SMR" id="A0A9Q1BC22"/>
<dbReference type="InterPro" id="IPR000859">
    <property type="entry name" value="CUB_dom"/>
</dbReference>
<feature type="disulfide bond" evidence="17">
    <location>
        <begin position="471"/>
        <end position="494"/>
    </location>
</feature>
<dbReference type="Pfam" id="PF05986">
    <property type="entry name" value="ADAMTS_spacer1"/>
    <property type="match status" value="1"/>
</dbReference>
<dbReference type="EMBL" id="JAIZAY010000023">
    <property type="protein sequence ID" value="KAJ8019684.1"/>
    <property type="molecule type" value="Genomic_DNA"/>
</dbReference>
<feature type="disulfide bond" evidence="17">
    <location>
        <begin position="489"/>
        <end position="519"/>
    </location>
</feature>
<dbReference type="PROSITE" id="PS01180">
    <property type="entry name" value="CUB"/>
    <property type="match status" value="1"/>
</dbReference>
<feature type="binding site" evidence="16 18">
    <location>
        <position position="400"/>
    </location>
    <ligand>
        <name>Zn(2+)</name>
        <dbReference type="ChEBI" id="CHEBI:29105"/>
        <note>catalytic</note>
    </ligand>
</feature>
<keyword evidence="4" id="KW-0645">Protease</keyword>
<comment type="caution">
    <text evidence="22">The sequence shown here is derived from an EMBL/GenBank/DDBJ whole genome shotgun (WGS) entry which is preliminary data.</text>
</comment>
<accession>A0A9Q1BC22</accession>
<dbReference type="SMART" id="SM00209">
    <property type="entry name" value="TSP1"/>
    <property type="match status" value="11"/>
</dbReference>
<feature type="active site" evidence="15 18">
    <location>
        <position position="391"/>
    </location>
</feature>
<dbReference type="InterPro" id="IPR010294">
    <property type="entry name" value="ADAMTS_spacer1"/>
</dbReference>
<evidence type="ECO:0000256" key="13">
    <source>
        <dbReference type="ARBA" id="ARBA00023157"/>
    </source>
</evidence>
<feature type="disulfide bond" evidence="17">
    <location>
        <begin position="482"/>
        <end position="500"/>
    </location>
</feature>
<dbReference type="Pfam" id="PF19030">
    <property type="entry name" value="TSP1_ADAMTS"/>
    <property type="match status" value="10"/>
</dbReference>
<keyword evidence="23" id="KW-1185">Reference proteome</keyword>
<keyword evidence="5" id="KW-0165">Cleavage on pair of basic residues</keyword>
<dbReference type="FunFam" id="2.20.100.10:FF:000005">
    <property type="entry name" value="ADAM metallopeptidase with thrombospondin type 1 motif 9"/>
    <property type="match status" value="3"/>
</dbReference>
<dbReference type="Pfam" id="PF01421">
    <property type="entry name" value="Reprolysin"/>
    <property type="match status" value="1"/>
</dbReference>
<evidence type="ECO:0000256" key="14">
    <source>
        <dbReference type="ARBA" id="ARBA00023180"/>
    </source>
</evidence>
<feature type="binding site" evidence="16">
    <location>
        <position position="336"/>
    </location>
    <ligand>
        <name>Ca(2+)</name>
        <dbReference type="ChEBI" id="CHEBI:29108"/>
        <label>1</label>
    </ligand>
</feature>
<feature type="disulfide bond" evidence="17">
    <location>
        <begin position="548"/>
        <end position="585"/>
    </location>
</feature>
<dbReference type="Pfam" id="PF17771">
    <property type="entry name" value="ADAMTS_CR_2"/>
    <property type="match status" value="1"/>
</dbReference>
<keyword evidence="12" id="KW-0865">Zymogen</keyword>
<feature type="disulfide bond" evidence="17">
    <location>
        <begin position="318"/>
        <end position="374"/>
    </location>
</feature>
<name>A0A9Q1BC22_HOLLE</name>
<dbReference type="InterPro" id="IPR045371">
    <property type="entry name" value="ADAMTS_CR_3"/>
</dbReference>
<keyword evidence="13 17" id="KW-1015">Disulfide bond</keyword>
<reference evidence="22" key="1">
    <citation type="submission" date="2021-10" db="EMBL/GenBank/DDBJ databases">
        <title>Tropical sea cucumber genome reveals ecological adaptation and Cuvierian tubules defense mechanism.</title>
        <authorList>
            <person name="Chen T."/>
        </authorList>
    </citation>
    <scope>NUCLEOTIDE SEQUENCE</scope>
    <source>
        <strain evidence="22">Nanhai2018</strain>
        <tissue evidence="22">Muscle</tissue>
    </source>
</reference>
<dbReference type="GO" id="GO:0030198">
    <property type="term" value="P:extracellular matrix organization"/>
    <property type="evidence" value="ECO:0007669"/>
    <property type="project" value="InterPro"/>
</dbReference>
<evidence type="ECO:0000256" key="2">
    <source>
        <dbReference type="ARBA" id="ARBA00022525"/>
    </source>
</evidence>